<name>A0ABY8BWW5_9MICO</name>
<dbReference type="Proteomes" id="UP001214553">
    <property type="component" value="Chromosome"/>
</dbReference>
<keyword evidence="3" id="KW-1185">Reference proteome</keyword>
<dbReference type="Gene3D" id="3.40.50.300">
    <property type="entry name" value="P-loop containing nucleotide triphosphate hydrolases"/>
    <property type="match status" value="1"/>
</dbReference>
<dbReference type="SUPFAM" id="SSF52540">
    <property type="entry name" value="P-loop containing nucleoside triphosphate hydrolases"/>
    <property type="match status" value="1"/>
</dbReference>
<dbReference type="InterPro" id="IPR008868">
    <property type="entry name" value="TniB"/>
</dbReference>
<dbReference type="Pfam" id="PF05621">
    <property type="entry name" value="TniB"/>
    <property type="match status" value="1"/>
</dbReference>
<protein>
    <submittedName>
        <fullName evidence="2">TniB family NTP-binding protein</fullName>
    </submittedName>
</protein>
<organism evidence="2 3">
    <name type="scientific">Microbacterium horticulturae</name>
    <dbReference type="NCBI Taxonomy" id="3028316"/>
    <lineage>
        <taxon>Bacteria</taxon>
        <taxon>Bacillati</taxon>
        <taxon>Actinomycetota</taxon>
        <taxon>Actinomycetes</taxon>
        <taxon>Micrococcales</taxon>
        <taxon>Microbacteriaceae</taxon>
        <taxon>Microbacterium</taxon>
    </lineage>
</organism>
<evidence type="ECO:0000256" key="1">
    <source>
        <dbReference type="SAM" id="MobiDB-lite"/>
    </source>
</evidence>
<proteinExistence type="predicted"/>
<feature type="region of interest" description="Disordered" evidence="1">
    <location>
        <begin position="348"/>
        <end position="371"/>
    </location>
</feature>
<dbReference type="EMBL" id="CP119108">
    <property type="protein sequence ID" value="WEG08644.1"/>
    <property type="molecule type" value="Genomic_DNA"/>
</dbReference>
<feature type="compositionally biased region" description="Polar residues" evidence="1">
    <location>
        <begin position="359"/>
        <end position="370"/>
    </location>
</feature>
<evidence type="ECO:0000313" key="3">
    <source>
        <dbReference type="Proteomes" id="UP001214553"/>
    </source>
</evidence>
<evidence type="ECO:0000313" key="2">
    <source>
        <dbReference type="EMBL" id="WEG08644.1"/>
    </source>
</evidence>
<reference evidence="2 3" key="1">
    <citation type="submission" date="2023-03" db="EMBL/GenBank/DDBJ databases">
        <title>Genome sequence of Microbacterium sp. KACC 23027.</title>
        <authorList>
            <person name="Kim S."/>
            <person name="Heo J."/>
            <person name="Kwon S.-W."/>
        </authorList>
    </citation>
    <scope>NUCLEOTIDE SEQUENCE [LARGE SCALE GENOMIC DNA]</scope>
    <source>
        <strain evidence="2 3">KACC 23027</strain>
    </source>
</reference>
<dbReference type="RefSeq" id="WP_275277973.1">
    <property type="nucleotide sequence ID" value="NZ_CP119108.1"/>
</dbReference>
<dbReference type="InterPro" id="IPR027417">
    <property type="entry name" value="P-loop_NTPase"/>
</dbReference>
<accession>A0ABY8BWW5</accession>
<sequence>MTINFTQPGTGPLALNRRESLLAYLTTPVPEPPILTRAGYDALPEPDRNRHDAERIAFLSGGLVINTPSIARCKKELVRALAANSARNSGHAGVMLTGNSTMGKTTTAKALMRWVVDQYTVQFPEWQDADHIPAVYVEVPAAATGKTLMKVFADFLGLSVMVRDTADDLRVKVVQALRRANTQVIVVDELHNLAGRTPGVGEASDVLKGLSNDLTATFLYAGIDLTTSGLMVGPRGQQLSGRFTAVPLAPYEWTDPEQRKTWRGVIRAFETKCGLLDSAPNTLKPLAEYLYQRTSGSLGALSRLLTGTAIGLISGEGPEEFTQAVLDEYTLDYTSELRYARRDLPSVTARRNTRARGSRTASKTHLTPRTSEAIDAAKRKLTGEVDA</sequence>
<gene>
    <name evidence="2" type="ORF">PU630_15575</name>
</gene>